<keyword evidence="1" id="KW-0732">Signal</keyword>
<evidence type="ECO:0000313" key="3">
    <source>
        <dbReference type="Proteomes" id="UP000467249"/>
    </source>
</evidence>
<accession>A0A6N4W6B2</accession>
<name>A0A6N4W6B2_9MYCO</name>
<dbReference type="Proteomes" id="UP000467249">
    <property type="component" value="Chromosome"/>
</dbReference>
<evidence type="ECO:0008006" key="4">
    <source>
        <dbReference type="Google" id="ProtNLM"/>
    </source>
</evidence>
<gene>
    <name evidence="2" type="ORF">MANY_09190</name>
</gene>
<evidence type="ECO:0000313" key="2">
    <source>
        <dbReference type="EMBL" id="BBZ75582.1"/>
    </source>
</evidence>
<reference evidence="2 3" key="1">
    <citation type="journal article" date="2019" name="Emerg. Microbes Infect.">
        <title>Comprehensive subspecies identification of 175 nontuberculous mycobacteria species based on 7547 genomic profiles.</title>
        <authorList>
            <person name="Matsumoto Y."/>
            <person name="Kinjo T."/>
            <person name="Motooka D."/>
            <person name="Nabeya D."/>
            <person name="Jung N."/>
            <person name="Uechi K."/>
            <person name="Horii T."/>
            <person name="Iida T."/>
            <person name="Fujita J."/>
            <person name="Nakamura S."/>
        </authorList>
    </citation>
    <scope>NUCLEOTIDE SEQUENCE [LARGE SCALE GENOMIC DNA]</scope>
    <source>
        <strain evidence="2 3">JCM 30275</strain>
    </source>
</reference>
<feature type="signal peptide" evidence="1">
    <location>
        <begin position="1"/>
        <end position="29"/>
    </location>
</feature>
<evidence type="ECO:0000256" key="1">
    <source>
        <dbReference type="SAM" id="SignalP"/>
    </source>
</evidence>
<organism evidence="2 3">
    <name type="scientific">Mycolicibacterium anyangense</name>
    <dbReference type="NCBI Taxonomy" id="1431246"/>
    <lineage>
        <taxon>Bacteria</taxon>
        <taxon>Bacillati</taxon>
        <taxon>Actinomycetota</taxon>
        <taxon>Actinomycetes</taxon>
        <taxon>Mycobacteriales</taxon>
        <taxon>Mycobacteriaceae</taxon>
        <taxon>Mycolicibacterium</taxon>
    </lineage>
</organism>
<feature type="chain" id="PRO_5038598004" description="Secreted protein" evidence="1">
    <location>
        <begin position="30"/>
        <end position="93"/>
    </location>
</feature>
<protein>
    <recommendedName>
        <fullName evidence="4">Secreted protein</fullName>
    </recommendedName>
</protein>
<keyword evidence="3" id="KW-1185">Reference proteome</keyword>
<proteinExistence type="predicted"/>
<dbReference type="KEGG" id="many:MANY_09190"/>
<sequence>MNTAIPRIVRTILYSVAATVALLAPSAFVAGGADEPTPAAQPCYNGVLPWNPYLQSCSLPAAGQHIPGAAPGPVAIIACRNHPGCLSWYVNNP</sequence>
<dbReference type="AlphaFoldDB" id="A0A6N4W6B2"/>
<dbReference type="EMBL" id="AP022620">
    <property type="protein sequence ID" value="BBZ75582.1"/>
    <property type="molecule type" value="Genomic_DNA"/>
</dbReference>